<dbReference type="Pfam" id="PF13371">
    <property type="entry name" value="TPR_9"/>
    <property type="match status" value="1"/>
</dbReference>
<gene>
    <name evidence="3" type="ORF">FWK35_00029416</name>
</gene>
<organism evidence="3 4">
    <name type="scientific">Aphis craccivora</name>
    <name type="common">Cowpea aphid</name>
    <dbReference type="NCBI Taxonomy" id="307492"/>
    <lineage>
        <taxon>Eukaryota</taxon>
        <taxon>Metazoa</taxon>
        <taxon>Ecdysozoa</taxon>
        <taxon>Arthropoda</taxon>
        <taxon>Hexapoda</taxon>
        <taxon>Insecta</taxon>
        <taxon>Pterygota</taxon>
        <taxon>Neoptera</taxon>
        <taxon>Paraneoptera</taxon>
        <taxon>Hemiptera</taxon>
        <taxon>Sternorrhyncha</taxon>
        <taxon>Aphidomorpha</taxon>
        <taxon>Aphidoidea</taxon>
        <taxon>Aphididae</taxon>
        <taxon>Aphidini</taxon>
        <taxon>Aphis</taxon>
        <taxon>Aphis</taxon>
    </lineage>
</organism>
<dbReference type="AlphaFoldDB" id="A0A6G0VVQ2"/>
<dbReference type="NCBIfam" id="NF008188">
    <property type="entry name" value="PRK10941.1"/>
    <property type="match status" value="1"/>
</dbReference>
<feature type="domain" description="Release factor glutamine methyltransferase N-terminal" evidence="2">
    <location>
        <begin position="9"/>
        <end position="55"/>
    </location>
</feature>
<dbReference type="GO" id="GO:0036009">
    <property type="term" value="F:protein-glutamine N-methyltransferase activity"/>
    <property type="evidence" value="ECO:0007669"/>
    <property type="project" value="TreeGrafter"/>
</dbReference>
<dbReference type="InterPro" id="IPR040758">
    <property type="entry name" value="PrmC_N"/>
</dbReference>
<evidence type="ECO:0000313" key="4">
    <source>
        <dbReference type="Proteomes" id="UP000478052"/>
    </source>
</evidence>
<dbReference type="Pfam" id="PF17827">
    <property type="entry name" value="PrmC_N"/>
    <property type="match status" value="1"/>
</dbReference>
<dbReference type="SUPFAM" id="SSF53335">
    <property type="entry name" value="S-adenosyl-L-methionine-dependent methyltransferases"/>
    <property type="match status" value="1"/>
</dbReference>
<dbReference type="Gene3D" id="1.10.8.10">
    <property type="entry name" value="DNA helicase RuvA subunit, C-terminal domain"/>
    <property type="match status" value="1"/>
</dbReference>
<comment type="caution">
    <text evidence="3">The sequence shown here is derived from an EMBL/GenBank/DDBJ whole genome shotgun (WGS) entry which is preliminary data.</text>
</comment>
<dbReference type="Proteomes" id="UP000478052">
    <property type="component" value="Unassembled WGS sequence"/>
</dbReference>
<protein>
    <submittedName>
        <fullName evidence="3">UPF0162 protein BU173</fullName>
    </submittedName>
</protein>
<evidence type="ECO:0000259" key="1">
    <source>
        <dbReference type="Pfam" id="PF13369"/>
    </source>
</evidence>
<dbReference type="OrthoDB" id="269872at2759"/>
<dbReference type="InterPro" id="IPR050320">
    <property type="entry name" value="N5-glutamine_MTase"/>
</dbReference>
<dbReference type="Gene3D" id="3.40.50.150">
    <property type="entry name" value="Vaccinia Virus protein VP39"/>
    <property type="match status" value="2"/>
</dbReference>
<feature type="domain" description="Protein SirB1 N-terminal" evidence="1">
    <location>
        <begin position="192"/>
        <end position="337"/>
    </location>
</feature>
<accession>A0A6G0VVQ2</accession>
<keyword evidence="4" id="KW-1185">Reference proteome</keyword>
<evidence type="ECO:0000313" key="3">
    <source>
        <dbReference type="EMBL" id="KAF0709945.1"/>
    </source>
</evidence>
<evidence type="ECO:0000259" key="2">
    <source>
        <dbReference type="Pfam" id="PF17827"/>
    </source>
</evidence>
<reference evidence="3 4" key="1">
    <citation type="submission" date="2019-08" db="EMBL/GenBank/DDBJ databases">
        <title>Whole genome of Aphis craccivora.</title>
        <authorList>
            <person name="Voronova N.V."/>
            <person name="Shulinski R.S."/>
            <person name="Bandarenka Y.V."/>
            <person name="Zhorov D.G."/>
            <person name="Warner D."/>
        </authorList>
    </citation>
    <scope>NUCLEOTIDE SEQUENCE [LARGE SCALE GENOMIC DNA]</scope>
    <source>
        <strain evidence="3">180601</strain>
        <tissue evidence="3">Whole Body</tissue>
    </source>
</reference>
<dbReference type="PANTHER" id="PTHR18895">
    <property type="entry name" value="HEMK METHYLTRANSFERASE"/>
    <property type="match status" value="1"/>
</dbReference>
<dbReference type="InterPro" id="IPR029063">
    <property type="entry name" value="SAM-dependent_MTases_sf"/>
</dbReference>
<name>A0A6G0VVQ2_APHCR</name>
<dbReference type="Pfam" id="PF13369">
    <property type="entry name" value="Transglut_core2"/>
    <property type="match status" value="1"/>
</dbReference>
<dbReference type="PANTHER" id="PTHR18895:SF74">
    <property type="entry name" value="MTRF1L RELEASE FACTOR GLUTAMINE METHYLTRANSFERASE"/>
    <property type="match status" value="1"/>
</dbReference>
<feature type="non-terminal residue" evidence="3">
    <location>
        <position position="1"/>
    </location>
</feature>
<sequence length="421" mass="48667">ETIKIFSNFEYPRYEAEILLSHVLKRSRSWIIAFDEKKLNEFTQKKLKNFVDRRLIDTLIPRPDTEILVEKVLSKINKDQKYILDLGTGCGAIALALASICSNFNITAPINALVSENNGLKDIELIINQAKNYLFYNGWLFIEHGWKQKLQVQFLFKKYNFLNIQSYKDYGAASQFIREDFPVESVVLDMCNKIQEAQSYISSEIEPNQKLKKLLNLFYKNWNFGGASGIYKLSDVLWIDNVLKTRQGTAVSLGVLLLHIAKELKLPLNPVAFPTQLILRADWSNKKKWLINPFNGDLLDQHTLEVWLKGNISPTAELYENDLYQAESITIIRKMLNTLKSALMEEKNMELALNVSNVLLQIDPNDPYEIRDRGLIYAHLECNHVALTDLLYFVENCPEDPISEIIKVQIHTIEQKKMILH</sequence>
<proteinExistence type="predicted"/>
<dbReference type="EMBL" id="VUJU01011787">
    <property type="protein sequence ID" value="KAF0709945.1"/>
    <property type="molecule type" value="Genomic_DNA"/>
</dbReference>
<dbReference type="InterPro" id="IPR032698">
    <property type="entry name" value="SirB1_N"/>
</dbReference>